<evidence type="ECO:0000259" key="2">
    <source>
        <dbReference type="Pfam" id="PF14534"/>
    </source>
</evidence>
<dbReference type="Pfam" id="PF14534">
    <property type="entry name" value="DUF4440"/>
    <property type="match status" value="1"/>
</dbReference>
<proteinExistence type="predicted"/>
<dbReference type="EMBL" id="JACYTR010000039">
    <property type="protein sequence ID" value="MBD8527063.1"/>
    <property type="molecule type" value="Genomic_DNA"/>
</dbReference>
<sequence length="166" mass="18475">MRRYWIFPLLAAVLGYASLSSIAAAPSQIDDINTLRHLKQVLWPQAYRTQDVQLLDGILADEFQMIDADGVWSSKAEELEYIRTTPPNYHSLSYAINRIEVFENGTAIIAGQGTIRGEGNNGPYVLTYQSSNVLIKRNQAWRAIASHVSGVEHQATPKSNAASNRE</sequence>
<dbReference type="RefSeq" id="WP_192030484.1">
    <property type="nucleotide sequence ID" value="NZ_JACYTR010000039.1"/>
</dbReference>
<name>A0AAW3ZMU8_9GAMM</name>
<dbReference type="Proteomes" id="UP000613768">
    <property type="component" value="Unassembled WGS sequence"/>
</dbReference>
<evidence type="ECO:0000256" key="1">
    <source>
        <dbReference type="SAM" id="SignalP"/>
    </source>
</evidence>
<dbReference type="InterPro" id="IPR032710">
    <property type="entry name" value="NTF2-like_dom_sf"/>
</dbReference>
<evidence type="ECO:0000313" key="4">
    <source>
        <dbReference type="Proteomes" id="UP000613768"/>
    </source>
</evidence>
<feature type="signal peptide" evidence="1">
    <location>
        <begin position="1"/>
        <end position="23"/>
    </location>
</feature>
<keyword evidence="1" id="KW-0732">Signal</keyword>
<dbReference type="Gene3D" id="3.10.450.50">
    <property type="match status" value="1"/>
</dbReference>
<protein>
    <submittedName>
        <fullName evidence="3">Nuclear transport factor 2 family protein</fullName>
    </submittedName>
</protein>
<evidence type="ECO:0000313" key="3">
    <source>
        <dbReference type="EMBL" id="MBD8527063.1"/>
    </source>
</evidence>
<feature type="chain" id="PRO_5043453235" evidence="1">
    <location>
        <begin position="24"/>
        <end position="166"/>
    </location>
</feature>
<reference evidence="3 4" key="1">
    <citation type="submission" date="2020-09" db="EMBL/GenBank/DDBJ databases">
        <title>Pseudoxanthomonas sp. CAU 1598 isolated from sand of Yaerae Beach.</title>
        <authorList>
            <person name="Kim W."/>
        </authorList>
    </citation>
    <scope>NUCLEOTIDE SEQUENCE [LARGE SCALE GENOMIC DNA]</scope>
    <source>
        <strain evidence="3 4">CAU 1598</strain>
    </source>
</reference>
<accession>A0AAW3ZMU8</accession>
<dbReference type="SUPFAM" id="SSF54427">
    <property type="entry name" value="NTF2-like"/>
    <property type="match status" value="1"/>
</dbReference>
<feature type="domain" description="DUF4440" evidence="2">
    <location>
        <begin position="43"/>
        <end position="142"/>
    </location>
</feature>
<organism evidence="3 4">
    <name type="scientific">Pseudomarimonas arenosa</name>
    <dbReference type="NCBI Taxonomy" id="2774145"/>
    <lineage>
        <taxon>Bacteria</taxon>
        <taxon>Pseudomonadati</taxon>
        <taxon>Pseudomonadota</taxon>
        <taxon>Gammaproteobacteria</taxon>
        <taxon>Lysobacterales</taxon>
        <taxon>Lysobacteraceae</taxon>
        <taxon>Pseudomarimonas</taxon>
    </lineage>
</organism>
<keyword evidence="4" id="KW-1185">Reference proteome</keyword>
<comment type="caution">
    <text evidence="3">The sequence shown here is derived from an EMBL/GenBank/DDBJ whole genome shotgun (WGS) entry which is preliminary data.</text>
</comment>
<gene>
    <name evidence="3" type="ORF">IFO71_15080</name>
</gene>
<dbReference type="AlphaFoldDB" id="A0AAW3ZMU8"/>
<dbReference type="InterPro" id="IPR027843">
    <property type="entry name" value="DUF4440"/>
</dbReference>